<sequence>MKAARVHEYGSPDVIRYEDVPRPVPRPGEVLVRVAAASYNPSDAGFRAGLMASVIRMELPFVPGIDLSGTIVAGDTRRFPVGGRVMGLPGGASAEYVAVPERSLAKAPASIPLTHAAAIPVAALTAWQALFEHAHLAEGRRVLVNGAGGGVGSFAVQLAAREGAHVIATAGPRSAEAVRRHGAHEIIDYTATSLAEALDAPVDVLLNLVPIPPEAARDLVRLVRPGGEIVSITAPFDPPPGAGVTAAHFVTRDDVDQLTAIAALVDDGALRVHVTAAHPLSALAHVHRESEAGRLHGKVVVVP</sequence>
<dbReference type="SUPFAM" id="SSF51735">
    <property type="entry name" value="NAD(P)-binding Rossmann-fold domains"/>
    <property type="match status" value="1"/>
</dbReference>
<dbReference type="InterPro" id="IPR036291">
    <property type="entry name" value="NAD(P)-bd_dom_sf"/>
</dbReference>
<dbReference type="Pfam" id="PF08240">
    <property type="entry name" value="ADH_N"/>
    <property type="match status" value="1"/>
</dbReference>
<dbReference type="Pfam" id="PF13602">
    <property type="entry name" value="ADH_zinc_N_2"/>
    <property type="match status" value="1"/>
</dbReference>
<gene>
    <name evidence="2" type="ORF">BJ981_000210</name>
</gene>
<protein>
    <submittedName>
        <fullName evidence="2">NADPH:quinone reductase-like Zn-dependent oxidoreductase</fullName>
    </submittedName>
</protein>
<dbReference type="InterPro" id="IPR013154">
    <property type="entry name" value="ADH-like_N"/>
</dbReference>
<dbReference type="InterPro" id="IPR050700">
    <property type="entry name" value="YIM1/Zinc_Alcohol_DH_Fams"/>
</dbReference>
<comment type="caution">
    <text evidence="2">The sequence shown here is derived from an EMBL/GenBank/DDBJ whole genome shotgun (WGS) entry which is preliminary data.</text>
</comment>
<dbReference type="CDD" id="cd05289">
    <property type="entry name" value="MDR_like_2"/>
    <property type="match status" value="1"/>
</dbReference>
<dbReference type="AlphaFoldDB" id="A0A7W8YZ80"/>
<dbReference type="InterPro" id="IPR020843">
    <property type="entry name" value="ER"/>
</dbReference>
<dbReference type="PANTHER" id="PTHR11695:SF294">
    <property type="entry name" value="RETICULON-4-INTERACTING PROTEIN 1, MITOCHONDRIAL"/>
    <property type="match status" value="1"/>
</dbReference>
<keyword evidence="3" id="KW-1185">Reference proteome</keyword>
<accession>A0A7W8YZ80</accession>
<dbReference type="RefSeq" id="WP_184607874.1">
    <property type="nucleotide sequence ID" value="NZ_BOOS01000013.1"/>
</dbReference>
<dbReference type="InterPro" id="IPR011032">
    <property type="entry name" value="GroES-like_sf"/>
</dbReference>
<organism evidence="2 3">
    <name type="scientific">Sphaerisporangium krabiense</name>
    <dbReference type="NCBI Taxonomy" id="763782"/>
    <lineage>
        <taxon>Bacteria</taxon>
        <taxon>Bacillati</taxon>
        <taxon>Actinomycetota</taxon>
        <taxon>Actinomycetes</taxon>
        <taxon>Streptosporangiales</taxon>
        <taxon>Streptosporangiaceae</taxon>
        <taxon>Sphaerisporangium</taxon>
    </lineage>
</organism>
<reference evidence="2 3" key="1">
    <citation type="submission" date="2020-08" db="EMBL/GenBank/DDBJ databases">
        <title>Sequencing the genomes of 1000 actinobacteria strains.</title>
        <authorList>
            <person name="Klenk H.-P."/>
        </authorList>
    </citation>
    <scope>NUCLEOTIDE SEQUENCE [LARGE SCALE GENOMIC DNA]</scope>
    <source>
        <strain evidence="2 3">DSM 45790</strain>
    </source>
</reference>
<dbReference type="PANTHER" id="PTHR11695">
    <property type="entry name" value="ALCOHOL DEHYDROGENASE RELATED"/>
    <property type="match status" value="1"/>
</dbReference>
<evidence type="ECO:0000313" key="2">
    <source>
        <dbReference type="EMBL" id="MBB5624511.1"/>
    </source>
</evidence>
<dbReference type="Proteomes" id="UP000588112">
    <property type="component" value="Unassembled WGS sequence"/>
</dbReference>
<dbReference type="Gene3D" id="3.90.180.10">
    <property type="entry name" value="Medium-chain alcohol dehydrogenases, catalytic domain"/>
    <property type="match status" value="1"/>
</dbReference>
<dbReference type="GO" id="GO:0016491">
    <property type="term" value="F:oxidoreductase activity"/>
    <property type="evidence" value="ECO:0007669"/>
    <property type="project" value="InterPro"/>
</dbReference>
<evidence type="ECO:0000313" key="3">
    <source>
        <dbReference type="Proteomes" id="UP000588112"/>
    </source>
</evidence>
<dbReference type="Gene3D" id="3.40.50.720">
    <property type="entry name" value="NAD(P)-binding Rossmann-like Domain"/>
    <property type="match status" value="1"/>
</dbReference>
<feature type="domain" description="Enoyl reductase (ER)" evidence="1">
    <location>
        <begin position="10"/>
        <end position="301"/>
    </location>
</feature>
<name>A0A7W8YZ80_9ACTN</name>
<dbReference type="SUPFAM" id="SSF50129">
    <property type="entry name" value="GroES-like"/>
    <property type="match status" value="1"/>
</dbReference>
<evidence type="ECO:0000259" key="1">
    <source>
        <dbReference type="SMART" id="SM00829"/>
    </source>
</evidence>
<dbReference type="EMBL" id="JACHBR010000001">
    <property type="protein sequence ID" value="MBB5624511.1"/>
    <property type="molecule type" value="Genomic_DNA"/>
</dbReference>
<proteinExistence type="predicted"/>
<dbReference type="SMART" id="SM00829">
    <property type="entry name" value="PKS_ER"/>
    <property type="match status" value="1"/>
</dbReference>